<evidence type="ECO:0000313" key="2">
    <source>
        <dbReference type="EMBL" id="GAA1930780.1"/>
    </source>
</evidence>
<feature type="compositionally biased region" description="Basic and acidic residues" evidence="1">
    <location>
        <begin position="61"/>
        <end position="85"/>
    </location>
</feature>
<keyword evidence="3" id="KW-1185">Reference proteome</keyword>
<reference evidence="2 3" key="1">
    <citation type="journal article" date="2019" name="Int. J. Syst. Evol. Microbiol.">
        <title>The Global Catalogue of Microorganisms (GCM) 10K type strain sequencing project: providing services to taxonomists for standard genome sequencing and annotation.</title>
        <authorList>
            <consortium name="The Broad Institute Genomics Platform"/>
            <consortium name="The Broad Institute Genome Sequencing Center for Infectious Disease"/>
            <person name="Wu L."/>
            <person name="Ma J."/>
        </authorList>
    </citation>
    <scope>NUCLEOTIDE SEQUENCE [LARGE SCALE GENOMIC DNA]</scope>
    <source>
        <strain evidence="2 3">JCM 13581</strain>
    </source>
</reference>
<comment type="caution">
    <text evidence="2">The sequence shown here is derived from an EMBL/GenBank/DDBJ whole genome shotgun (WGS) entry which is preliminary data.</text>
</comment>
<dbReference type="EMBL" id="BAAAMJ010000059">
    <property type="protein sequence ID" value="GAA1930780.1"/>
    <property type="molecule type" value="Genomic_DNA"/>
</dbReference>
<protein>
    <submittedName>
        <fullName evidence="2">Uncharacterized protein</fullName>
    </submittedName>
</protein>
<dbReference type="Proteomes" id="UP001501303">
    <property type="component" value="Unassembled WGS sequence"/>
</dbReference>
<organism evidence="2 3">
    <name type="scientific">Streptomyces sodiiphilus</name>
    <dbReference type="NCBI Taxonomy" id="226217"/>
    <lineage>
        <taxon>Bacteria</taxon>
        <taxon>Bacillati</taxon>
        <taxon>Actinomycetota</taxon>
        <taxon>Actinomycetes</taxon>
        <taxon>Kitasatosporales</taxon>
        <taxon>Streptomycetaceae</taxon>
        <taxon>Streptomyces</taxon>
    </lineage>
</organism>
<feature type="region of interest" description="Disordered" evidence="1">
    <location>
        <begin position="1"/>
        <end position="111"/>
    </location>
</feature>
<name>A0ABN2PS77_9ACTN</name>
<sequence length="111" mass="11639">MACRAVGAGARRGPGDAGRLPDPSAARGEWGRGTSGPLDTGHSGPTHAYSIESPARRARTGRTDGRTATCREHNPRPGQRPDARTDIIPPTGIQPLNGQDAPNYAGFAEER</sequence>
<evidence type="ECO:0000256" key="1">
    <source>
        <dbReference type="SAM" id="MobiDB-lite"/>
    </source>
</evidence>
<proteinExistence type="predicted"/>
<gene>
    <name evidence="2" type="ORF">GCM10009716_42740</name>
</gene>
<accession>A0ABN2PS77</accession>
<evidence type="ECO:0000313" key="3">
    <source>
        <dbReference type="Proteomes" id="UP001501303"/>
    </source>
</evidence>